<feature type="region of interest" description="Disordered" evidence="1">
    <location>
        <begin position="15"/>
        <end position="52"/>
    </location>
</feature>
<accession>A0A090MA14</accession>
<sequence length="398" mass="45358">MAGDTHQFDQWLYDDNDLDFSTPEPPGNFTESDSHHGRRSRSGGTDVGSHTQAVIQESPNCVLYTIKWSLGTRKSKFNKLTQNTVQNIDRYPSDFWESDLESEIDSIVREKKLNNTHEPDETQITFSITTRSVDKIPFRYTGLNVKWDEADEQIDNWSELVRDGGKLVVQIAFIFKENNQSVSSGPSRRGQSATNGQLNERAAIHNHQDATDEPPIWEQVYDIFECPGAGCDIGPYCFHHQATGVRYPVATKTLTKLVEYAEKGGRLKEHSDVPKHLQNEIISPPTKRKQSDGPQINITNVMPGSEGTPPPKKLRIAGPRDKAIERYRDWHCSQVDDLNWKKEFHAIAKLTLLARLPLNQLFEAQDEEIKFFVSQKIPRGIAHQWVGMVNECKELFEE</sequence>
<feature type="compositionally biased region" description="Polar residues" evidence="1">
    <location>
        <begin position="292"/>
        <end position="302"/>
    </location>
</feature>
<protein>
    <submittedName>
        <fullName evidence="2">WGS project CBMG000000000 data, contig CS5907-c003445</fullName>
    </submittedName>
</protein>
<evidence type="ECO:0000256" key="1">
    <source>
        <dbReference type="SAM" id="MobiDB-lite"/>
    </source>
</evidence>
<dbReference type="AlphaFoldDB" id="A0A090MA14"/>
<feature type="region of interest" description="Disordered" evidence="1">
    <location>
        <begin position="284"/>
        <end position="312"/>
    </location>
</feature>
<organism evidence="2">
    <name type="scientific">Fusarium acuminatum CS5907</name>
    <dbReference type="NCBI Taxonomy" id="1318461"/>
    <lineage>
        <taxon>Eukaryota</taxon>
        <taxon>Fungi</taxon>
        <taxon>Dikarya</taxon>
        <taxon>Ascomycota</taxon>
        <taxon>Pezizomycotina</taxon>
        <taxon>Sordariomycetes</taxon>
        <taxon>Hypocreomycetidae</taxon>
        <taxon>Hypocreales</taxon>
        <taxon>Nectriaceae</taxon>
        <taxon>Fusarium</taxon>
        <taxon>Fusarium tricinctum species complex</taxon>
    </lineage>
</organism>
<reference evidence="2" key="1">
    <citation type="submission" date="2013-05" db="EMBL/GenBank/DDBJ databases">
        <title>Draft genome sequences of six wheat associated Fusarium spp. isolates.</title>
        <authorList>
            <person name="Moolhuijzen P.M."/>
            <person name="Manners J.M."/>
            <person name="Wilcox S."/>
            <person name="Bellgard M.I."/>
            <person name="Gardiner D.M."/>
        </authorList>
    </citation>
    <scope>NUCLEOTIDE SEQUENCE</scope>
    <source>
        <strain evidence="2">CS5907</strain>
    </source>
</reference>
<gene>
    <name evidence="2" type="ORF">BN851_0142130</name>
</gene>
<evidence type="ECO:0000313" key="2">
    <source>
        <dbReference type="EMBL" id="CEG03944.1"/>
    </source>
</evidence>
<proteinExistence type="predicted"/>
<name>A0A090MA14_9HYPO</name>
<dbReference type="EMBL" id="CBMG010003418">
    <property type="protein sequence ID" value="CEG03944.1"/>
    <property type="molecule type" value="Genomic_DNA"/>
</dbReference>
<comment type="caution">
    <text evidence="2">The sequence shown here is derived from an EMBL/GenBank/DDBJ whole genome shotgun (WGS) entry which is preliminary data.</text>
</comment>